<evidence type="ECO:0000256" key="1">
    <source>
        <dbReference type="SAM" id="SignalP"/>
    </source>
</evidence>
<keyword evidence="3" id="KW-1185">Reference proteome</keyword>
<dbReference type="Proteomes" id="UP001595477">
    <property type="component" value="Unassembled WGS sequence"/>
</dbReference>
<keyword evidence="1" id="KW-0732">Signal</keyword>
<protein>
    <recommendedName>
        <fullName evidence="4">Lipoprotein</fullName>
    </recommendedName>
</protein>
<organism evidence="2 3">
    <name type="scientific">Alteromonas oceani</name>
    <dbReference type="NCBI Taxonomy" id="2071609"/>
    <lineage>
        <taxon>Bacteria</taxon>
        <taxon>Pseudomonadati</taxon>
        <taxon>Pseudomonadota</taxon>
        <taxon>Gammaproteobacteria</taxon>
        <taxon>Alteromonadales</taxon>
        <taxon>Alteromonadaceae</taxon>
        <taxon>Alteromonas/Salinimonas group</taxon>
        <taxon>Alteromonas</taxon>
    </lineage>
</organism>
<accession>A0ABV7K4D5</accession>
<evidence type="ECO:0008006" key="4">
    <source>
        <dbReference type="Google" id="ProtNLM"/>
    </source>
</evidence>
<feature type="chain" id="PRO_5045730523" description="Lipoprotein" evidence="1">
    <location>
        <begin position="19"/>
        <end position="131"/>
    </location>
</feature>
<evidence type="ECO:0000313" key="3">
    <source>
        <dbReference type="Proteomes" id="UP001595477"/>
    </source>
</evidence>
<feature type="signal peptide" evidence="1">
    <location>
        <begin position="1"/>
        <end position="18"/>
    </location>
</feature>
<dbReference type="SUPFAM" id="SSF50242">
    <property type="entry name" value="TIMP-like"/>
    <property type="match status" value="1"/>
</dbReference>
<evidence type="ECO:0000313" key="2">
    <source>
        <dbReference type="EMBL" id="MFC3203438.1"/>
    </source>
</evidence>
<dbReference type="InterPro" id="IPR008993">
    <property type="entry name" value="TIMP-like_OB-fold"/>
</dbReference>
<reference evidence="3" key="1">
    <citation type="journal article" date="2019" name="Int. J. Syst. Evol. Microbiol.">
        <title>The Global Catalogue of Microorganisms (GCM) 10K type strain sequencing project: providing services to taxonomists for standard genome sequencing and annotation.</title>
        <authorList>
            <consortium name="The Broad Institute Genomics Platform"/>
            <consortium name="The Broad Institute Genome Sequencing Center for Infectious Disease"/>
            <person name="Wu L."/>
            <person name="Ma J."/>
        </authorList>
    </citation>
    <scope>NUCLEOTIDE SEQUENCE [LARGE SCALE GENOMIC DNA]</scope>
    <source>
        <strain evidence="3">KCTC 52449</strain>
    </source>
</reference>
<proteinExistence type="predicted"/>
<dbReference type="EMBL" id="JBHRSX010000091">
    <property type="protein sequence ID" value="MFC3203438.1"/>
    <property type="molecule type" value="Genomic_DNA"/>
</dbReference>
<gene>
    <name evidence="2" type="ORF">ACFOEW_16640</name>
</gene>
<dbReference type="RefSeq" id="WP_123327069.1">
    <property type="nucleotide sequence ID" value="NZ_JBHRSX010000091.1"/>
</dbReference>
<name>A0ABV7K4D5_9ALTE</name>
<dbReference type="Gene3D" id="2.40.50.120">
    <property type="match status" value="1"/>
</dbReference>
<comment type="caution">
    <text evidence="2">The sequence shown here is derived from an EMBL/GenBank/DDBJ whole genome shotgun (WGS) entry which is preliminary data.</text>
</comment>
<dbReference type="PROSITE" id="PS51257">
    <property type="entry name" value="PROKAR_LIPOPROTEIN"/>
    <property type="match status" value="1"/>
</dbReference>
<sequence length="131" mass="14634">MRVFLFLSSIFFSSFSFACTCATPSLAESFEKADYVYIGQIQSSELTGETEVTNFLSIEEEFKGHRDTDILMSEVSYSSCASPSGVGYKYLIFGNFGEQPKLQSCSQTQVLSSFKEELIRELKKLAANKPL</sequence>